<organism evidence="1">
    <name type="scientific">marine sediment metagenome</name>
    <dbReference type="NCBI Taxonomy" id="412755"/>
    <lineage>
        <taxon>unclassified sequences</taxon>
        <taxon>metagenomes</taxon>
        <taxon>ecological metagenomes</taxon>
    </lineage>
</organism>
<accession>X1NNN9</accession>
<dbReference type="AlphaFoldDB" id="X1NNN9"/>
<feature type="non-terminal residue" evidence="1">
    <location>
        <position position="36"/>
    </location>
</feature>
<name>X1NNN9_9ZZZZ</name>
<dbReference type="EMBL" id="BARV01014010">
    <property type="protein sequence ID" value="GAI28415.1"/>
    <property type="molecule type" value="Genomic_DNA"/>
</dbReference>
<evidence type="ECO:0000313" key="1">
    <source>
        <dbReference type="EMBL" id="GAI28415.1"/>
    </source>
</evidence>
<comment type="caution">
    <text evidence="1">The sequence shown here is derived from an EMBL/GenBank/DDBJ whole genome shotgun (WGS) entry which is preliminary data.</text>
</comment>
<gene>
    <name evidence="1" type="ORF">S06H3_24843</name>
</gene>
<proteinExistence type="predicted"/>
<sequence length="36" mass="3829">MRKILLVAMLVAGLCLSTTVGNCASWTDQDKMTVTG</sequence>
<protein>
    <submittedName>
        <fullName evidence="1">Uncharacterized protein</fullName>
    </submittedName>
</protein>
<reference evidence="1" key="1">
    <citation type="journal article" date="2014" name="Front. Microbiol.">
        <title>High frequency of phylogenetically diverse reductive dehalogenase-homologous genes in deep subseafloor sedimentary metagenomes.</title>
        <authorList>
            <person name="Kawai M."/>
            <person name="Futagami T."/>
            <person name="Toyoda A."/>
            <person name="Takaki Y."/>
            <person name="Nishi S."/>
            <person name="Hori S."/>
            <person name="Arai W."/>
            <person name="Tsubouchi T."/>
            <person name="Morono Y."/>
            <person name="Uchiyama I."/>
            <person name="Ito T."/>
            <person name="Fujiyama A."/>
            <person name="Inagaki F."/>
            <person name="Takami H."/>
        </authorList>
    </citation>
    <scope>NUCLEOTIDE SEQUENCE</scope>
    <source>
        <strain evidence="1">Expedition CK06-06</strain>
    </source>
</reference>